<dbReference type="Gene3D" id="2.80.10.50">
    <property type="match status" value="1"/>
</dbReference>
<evidence type="ECO:0000313" key="3">
    <source>
        <dbReference type="Proteomes" id="UP000318616"/>
    </source>
</evidence>
<protein>
    <recommendedName>
        <fullName evidence="4">Beta-propeller repeat protein</fullName>
    </recommendedName>
</protein>
<feature type="region of interest" description="Disordered" evidence="1">
    <location>
        <begin position="85"/>
        <end position="114"/>
    </location>
</feature>
<dbReference type="SUPFAM" id="SSF101898">
    <property type="entry name" value="NHL repeat"/>
    <property type="match status" value="1"/>
</dbReference>
<dbReference type="InterPro" id="IPR052918">
    <property type="entry name" value="Motility_Chemotaxis_Reg"/>
</dbReference>
<dbReference type="Pfam" id="PF06739">
    <property type="entry name" value="SBBP"/>
    <property type="match status" value="2"/>
</dbReference>
<comment type="caution">
    <text evidence="2">The sequence shown here is derived from an EMBL/GenBank/DDBJ whole genome shotgun (WGS) entry which is preliminary data.</text>
</comment>
<dbReference type="EMBL" id="SFAP01000234">
    <property type="protein sequence ID" value="TRV19263.1"/>
    <property type="molecule type" value="Genomic_DNA"/>
</dbReference>
<dbReference type="PANTHER" id="PTHR35580:SF1">
    <property type="entry name" value="PHYTASE-LIKE DOMAIN-CONTAINING PROTEIN"/>
    <property type="match status" value="1"/>
</dbReference>
<accession>A0A552LGA6</accession>
<dbReference type="AlphaFoldDB" id="A0A552LGA6"/>
<dbReference type="Proteomes" id="UP000318616">
    <property type="component" value="Unassembled WGS sequence"/>
</dbReference>
<name>A0A552LGA6_9CHRO</name>
<dbReference type="InterPro" id="IPR010620">
    <property type="entry name" value="SBBP_repeat"/>
</dbReference>
<evidence type="ECO:0000256" key="1">
    <source>
        <dbReference type="SAM" id="MobiDB-lite"/>
    </source>
</evidence>
<organism evidence="2 3">
    <name type="scientific">Microcystis wesenbergii Mw_MB_S_20031200_S109D</name>
    <dbReference type="NCBI Taxonomy" id="2486241"/>
    <lineage>
        <taxon>Bacteria</taxon>
        <taxon>Bacillati</taxon>
        <taxon>Cyanobacteriota</taxon>
        <taxon>Cyanophyceae</taxon>
        <taxon>Oscillatoriophycideae</taxon>
        <taxon>Chroococcales</taxon>
        <taxon>Microcystaceae</taxon>
        <taxon>Microcystis</taxon>
    </lineage>
</organism>
<reference evidence="2 3" key="1">
    <citation type="submission" date="2019-01" db="EMBL/GenBank/DDBJ databases">
        <title>Coherence of Microcystis species and biogeography revealed through population genomics.</title>
        <authorList>
            <person name="Perez-Carrascal O.M."/>
            <person name="Terrat Y."/>
            <person name="Giani A."/>
            <person name="Fortin N."/>
            <person name="Tromas N."/>
            <person name="Shapiro B.J."/>
        </authorList>
    </citation>
    <scope>NUCLEOTIDE SEQUENCE [LARGE SCALE GENOMIC DNA]</scope>
    <source>
        <strain evidence="2">Mw_MB_S_20031200_S109D</strain>
    </source>
</reference>
<evidence type="ECO:0000313" key="2">
    <source>
        <dbReference type="EMBL" id="TRV19263.1"/>
    </source>
</evidence>
<evidence type="ECO:0008006" key="4">
    <source>
        <dbReference type="Google" id="ProtNLM"/>
    </source>
</evidence>
<dbReference type="PANTHER" id="PTHR35580">
    <property type="entry name" value="CELL SURFACE GLYCOPROTEIN (S-LAYER PROTEIN)-LIKE PROTEIN"/>
    <property type="match status" value="1"/>
</dbReference>
<proteinExistence type="predicted"/>
<gene>
    <name evidence="2" type="ORF">EWV88_18955</name>
</gene>
<sequence>MWLRQFGTSGNDEITRISRDIDNNVYVTGYTTGSLPGNINAGGSDAFVAKYNANGTLNWVRQFGTSAADSANGIRIDSSGNVYVTGDTSGGLPGNSNSGGSDAFVVGFDSDGNS</sequence>